<sequence>MFCDLALTYDPESRRCDLTLGDDLDLVLDTTPVSAMLVSIGLDRRADVDDPLPEGRTQFLAPVSFSERRGAIADAFEASGALTGSKLWLLERAKETETTRLLCEFWLEEALSWAVEVTGQPAEIEVEWLRPEVLGFRVLVEDTSLSMTKRVDG</sequence>
<reference evidence="1" key="1">
    <citation type="journal article" date="2020" name="mSystems">
        <title>Genome- and Community-Level Interaction Insights into Carbon Utilization and Element Cycling Functions of Hydrothermarchaeota in Hydrothermal Sediment.</title>
        <authorList>
            <person name="Zhou Z."/>
            <person name="Liu Y."/>
            <person name="Xu W."/>
            <person name="Pan J."/>
            <person name="Luo Z.H."/>
            <person name="Li M."/>
        </authorList>
    </citation>
    <scope>NUCLEOTIDE SEQUENCE [LARGE SCALE GENOMIC DNA]</scope>
    <source>
        <strain evidence="1">SpSt-243</strain>
    </source>
</reference>
<organism evidence="1">
    <name type="scientific">Agrobacterium albertimagni</name>
    <dbReference type="NCBI Taxonomy" id="147266"/>
    <lineage>
        <taxon>Bacteria</taxon>
        <taxon>Pseudomonadati</taxon>
        <taxon>Pseudomonadota</taxon>
        <taxon>Alphaproteobacteria</taxon>
        <taxon>Hyphomicrobiales</taxon>
        <taxon>Rhizobiaceae</taxon>
        <taxon>Rhizobium/Agrobacterium group</taxon>
        <taxon>Agrobacterium</taxon>
    </lineage>
</organism>
<dbReference type="Pfam" id="PF07409">
    <property type="entry name" value="GP46"/>
    <property type="match status" value="1"/>
</dbReference>
<evidence type="ECO:0000313" key="1">
    <source>
        <dbReference type="EMBL" id="HEB43386.1"/>
    </source>
</evidence>
<gene>
    <name evidence="1" type="ORF">ENP70_06740</name>
</gene>
<proteinExistence type="predicted"/>
<evidence type="ECO:0008006" key="2">
    <source>
        <dbReference type="Google" id="ProtNLM"/>
    </source>
</evidence>
<name>A0A7C1T436_9HYPH</name>
<dbReference type="AlphaFoldDB" id="A0A7C1T436"/>
<protein>
    <recommendedName>
        <fullName evidence="2">GP46 family protein</fullName>
    </recommendedName>
</protein>
<accession>A0A7C1T436</accession>
<comment type="caution">
    <text evidence="1">The sequence shown here is derived from an EMBL/GenBank/DDBJ whole genome shotgun (WGS) entry which is preliminary data.</text>
</comment>
<dbReference type="EMBL" id="DSKI01000352">
    <property type="protein sequence ID" value="HEB43386.1"/>
    <property type="molecule type" value="Genomic_DNA"/>
</dbReference>
<dbReference type="InterPro" id="IPR010877">
    <property type="entry name" value="Phage_Mu_Gp46"/>
</dbReference>